<evidence type="ECO:0000313" key="3">
    <source>
        <dbReference type="Proteomes" id="UP000053462"/>
    </source>
</evidence>
<dbReference type="InterPro" id="IPR008553">
    <property type="entry name" value="DUF835"/>
</dbReference>
<dbReference type="EMBL" id="LLYW01000052">
    <property type="protein sequence ID" value="KUH31563.1"/>
    <property type="molecule type" value="Genomic_DNA"/>
</dbReference>
<proteinExistence type="predicted"/>
<name>A0A100XW12_9EURY</name>
<dbReference type="STRING" id="227598.APY94_12235"/>
<evidence type="ECO:0000313" key="2">
    <source>
        <dbReference type="EMBL" id="KUH31563.1"/>
    </source>
</evidence>
<gene>
    <name evidence="2" type="ORF">APY94_12235</name>
</gene>
<feature type="domain" description="DUF835" evidence="1">
    <location>
        <begin position="39"/>
        <end position="143"/>
    </location>
</feature>
<dbReference type="Proteomes" id="UP000053462">
    <property type="component" value="Unassembled WGS sequence"/>
</dbReference>
<accession>A0A100XW12</accession>
<reference evidence="2 3" key="1">
    <citation type="submission" date="2015-10" db="EMBL/GenBank/DDBJ databases">
        <title>Draft genome sequence of Thermococcus celericrescens strain DSM 17994.</title>
        <authorList>
            <person name="Hong S.-J."/>
            <person name="Park C.-E."/>
            <person name="Shin J.-H."/>
        </authorList>
    </citation>
    <scope>NUCLEOTIDE SEQUENCE [LARGE SCALE GENOMIC DNA]</scope>
    <source>
        <strain evidence="2 3">DSM 17994</strain>
    </source>
</reference>
<sequence length="146" mass="16572">MLRISLPVLARSRKEGTRRVDVPAFRLVSSFSDIIEDSAVVIGRAGMKVPPDWNLITVSSVKGYFGPRELHRILDGIIKSLKGHPDRAVIIACPEYLALHNGFETFLRFLNTIRDHVILTNTKVYVVTDPLAWKPRQWALLKKLEL</sequence>
<organism evidence="2 3">
    <name type="scientific">Thermococcus celericrescens</name>
    <dbReference type="NCBI Taxonomy" id="227598"/>
    <lineage>
        <taxon>Archaea</taxon>
        <taxon>Methanobacteriati</taxon>
        <taxon>Methanobacteriota</taxon>
        <taxon>Thermococci</taxon>
        <taxon>Thermococcales</taxon>
        <taxon>Thermococcaceae</taxon>
        <taxon>Thermococcus</taxon>
    </lineage>
</organism>
<evidence type="ECO:0000259" key="1">
    <source>
        <dbReference type="Pfam" id="PF05763"/>
    </source>
</evidence>
<comment type="caution">
    <text evidence="2">The sequence shown here is derived from an EMBL/GenBank/DDBJ whole genome shotgun (WGS) entry which is preliminary data.</text>
</comment>
<dbReference type="Pfam" id="PF05763">
    <property type="entry name" value="DUF835"/>
    <property type="match status" value="1"/>
</dbReference>
<keyword evidence="3" id="KW-1185">Reference proteome</keyword>
<dbReference type="AlphaFoldDB" id="A0A100XW12"/>
<protein>
    <recommendedName>
        <fullName evidence="1">DUF835 domain-containing protein</fullName>
    </recommendedName>
</protein>